<keyword evidence="3" id="KW-0597">Phosphoprotein</keyword>
<dbReference type="GO" id="GO:0032040">
    <property type="term" value="C:small-subunit processome"/>
    <property type="evidence" value="ECO:0007669"/>
    <property type="project" value="InterPro"/>
</dbReference>
<evidence type="ECO:0008006" key="9">
    <source>
        <dbReference type="Google" id="ProtNLM"/>
    </source>
</evidence>
<dbReference type="GO" id="GO:0006364">
    <property type="term" value="P:rRNA processing"/>
    <property type="evidence" value="ECO:0007669"/>
    <property type="project" value="InterPro"/>
</dbReference>
<evidence type="ECO:0000256" key="3">
    <source>
        <dbReference type="ARBA" id="ARBA00022553"/>
    </source>
</evidence>
<evidence type="ECO:0000256" key="2">
    <source>
        <dbReference type="ARBA" id="ARBA00007774"/>
    </source>
</evidence>
<evidence type="ECO:0000313" key="8">
    <source>
        <dbReference type="Proteomes" id="UP001154114"/>
    </source>
</evidence>
<proteinExistence type="inferred from homology"/>
<evidence type="ECO:0000256" key="6">
    <source>
        <dbReference type="SAM" id="MobiDB-lite"/>
    </source>
</evidence>
<feature type="region of interest" description="Disordered" evidence="6">
    <location>
        <begin position="391"/>
        <end position="450"/>
    </location>
</feature>
<sequence>MEDIDESEYVAADHDLLVSAVSKLDKTQHITEPTRNESTNIGSEFNLLKRANRLNLSSVAKILGDTAHHVQISKKLKKTQDKSKVLSKPLEKPQAERIKRSTGYEATKKKVGRWDPVVARSRTVDYVSFPLKSASTKLEPTADFLTKLTLKSDLEKELEEVDPPPFVEEEVEEEPVFPMTYEEMVEHRKHIAKMRAQQSYKAAKAKRQSKIKSKKYHRVLKKEKLKQQLKEFEELQKTDPEEALKKLESLEKARALERHTLRHKNTGKWAKNKLIRAKYDKEVRQQLAEQLAVSRGLTQKVQDNESSDDDVDNEKIPDMTLSQDPMNPWMMQRPDKSNVNAEFNFGYKKFVQNKIGRKDDSDSDSNDENVEEGPSNEISVLKDSISKLTQIQDDSSDDATEVVEQEPITVKVGVKPSQKSDDKPQTQNKPVVTQKSLKRSKHSGGKAKKIKPIATSNWEVVEMEPFIDSEVNVSQDVTEAFEKHEDTIAQKVENKLKQIRHNIEMLEKAARSNKIETRKVKQKQASDNLEYLQLKKKNVKPIIDEELIETSSKTVQDDDKEDQSLPKILNAAQAPVQPTDSSTSNIDPNRFIQVKPKFLNTALSQGNYEYDQLDDDDEQVVPKVNIEEVFEEDDVVASFRQEKEDEINKDKPEEINLALPGWGSWGGKGIKPQRRKRNRFINKPAPAMPRRDENKGDIIIKEHKNPKLGVHKVKDVPFPFESVKDYEASIRAPLGNTFIPEKAHKKLIRPSVITKAGKIIEPMDEEELLLPKNKSFRNEAVIKLLGQKK</sequence>
<comment type="similarity">
    <text evidence="2">Belongs to the UTP14 family.</text>
</comment>
<evidence type="ECO:0000256" key="1">
    <source>
        <dbReference type="ARBA" id="ARBA00004604"/>
    </source>
</evidence>
<feature type="region of interest" description="Disordered" evidence="6">
    <location>
        <begin position="356"/>
        <end position="379"/>
    </location>
</feature>
<keyword evidence="4" id="KW-0539">Nucleus</keyword>
<dbReference type="PANTHER" id="PTHR14150">
    <property type="entry name" value="U3 SMALL NUCLEOLAR RNA-ASSOCIATED PROTEIN 14"/>
    <property type="match status" value="1"/>
</dbReference>
<dbReference type="AlphaFoldDB" id="A0A9P0BQG2"/>
<feature type="compositionally biased region" description="Polar residues" evidence="6">
    <location>
        <begin position="425"/>
        <end position="435"/>
    </location>
</feature>
<dbReference type="InterPro" id="IPR006709">
    <property type="entry name" value="SSU_processome_Utp14"/>
</dbReference>
<name>A0A9P0BQG2_CHRIL</name>
<feature type="compositionally biased region" description="Basic residues" evidence="6">
    <location>
        <begin position="436"/>
        <end position="450"/>
    </location>
</feature>
<dbReference type="OrthoDB" id="277439at2759"/>
<keyword evidence="5" id="KW-0175">Coiled coil</keyword>
<evidence type="ECO:0000313" key="7">
    <source>
        <dbReference type="EMBL" id="CAH0588948.1"/>
    </source>
</evidence>
<dbReference type="Pfam" id="PF04615">
    <property type="entry name" value="Utp14"/>
    <property type="match status" value="1"/>
</dbReference>
<dbReference type="PANTHER" id="PTHR14150:SF12">
    <property type="entry name" value="U3 SMALL NUCLEOLAR RNA-ASSOCIATED PROTEIN 14 HOMOLOG A"/>
    <property type="match status" value="1"/>
</dbReference>
<keyword evidence="8" id="KW-1185">Reference proteome</keyword>
<feature type="region of interest" description="Disordered" evidence="6">
    <location>
        <begin position="298"/>
        <end position="334"/>
    </location>
</feature>
<dbReference type="Proteomes" id="UP001154114">
    <property type="component" value="Chromosome 17"/>
</dbReference>
<comment type="subcellular location">
    <subcellularLocation>
        <location evidence="1">Nucleus</location>
        <location evidence="1">Nucleolus</location>
    </subcellularLocation>
</comment>
<gene>
    <name evidence="7" type="ORF">CINC_LOCUS4175</name>
</gene>
<reference evidence="7" key="1">
    <citation type="submission" date="2021-12" db="EMBL/GenBank/DDBJ databases">
        <authorList>
            <person name="King R."/>
        </authorList>
    </citation>
    <scope>NUCLEOTIDE SEQUENCE</scope>
</reference>
<protein>
    <recommendedName>
        <fullName evidence="9">U3 small nucleolar RNA-associated protein 14 homolog A</fullName>
    </recommendedName>
</protein>
<feature type="compositionally biased region" description="Acidic residues" evidence="6">
    <location>
        <begin position="394"/>
        <end position="404"/>
    </location>
</feature>
<feature type="compositionally biased region" description="Acidic residues" evidence="6">
    <location>
        <begin position="361"/>
        <end position="371"/>
    </location>
</feature>
<evidence type="ECO:0000256" key="4">
    <source>
        <dbReference type="ARBA" id="ARBA00023242"/>
    </source>
</evidence>
<evidence type="ECO:0000256" key="5">
    <source>
        <dbReference type="SAM" id="Coils"/>
    </source>
</evidence>
<accession>A0A9P0BQG2</accession>
<dbReference type="EMBL" id="LR824020">
    <property type="protein sequence ID" value="CAH0588948.1"/>
    <property type="molecule type" value="Genomic_DNA"/>
</dbReference>
<organism evidence="7 8">
    <name type="scientific">Chrysodeixis includens</name>
    <name type="common">Soybean looper</name>
    <name type="synonym">Pseudoplusia includens</name>
    <dbReference type="NCBI Taxonomy" id="689277"/>
    <lineage>
        <taxon>Eukaryota</taxon>
        <taxon>Metazoa</taxon>
        <taxon>Ecdysozoa</taxon>
        <taxon>Arthropoda</taxon>
        <taxon>Hexapoda</taxon>
        <taxon>Insecta</taxon>
        <taxon>Pterygota</taxon>
        <taxon>Neoptera</taxon>
        <taxon>Endopterygota</taxon>
        <taxon>Lepidoptera</taxon>
        <taxon>Glossata</taxon>
        <taxon>Ditrysia</taxon>
        <taxon>Noctuoidea</taxon>
        <taxon>Noctuidae</taxon>
        <taxon>Plusiinae</taxon>
        <taxon>Chrysodeixis</taxon>
    </lineage>
</organism>
<feature type="coiled-coil region" evidence="5">
    <location>
        <begin position="489"/>
        <end position="516"/>
    </location>
</feature>